<comment type="caution">
    <text evidence="1">The sequence shown here is derived from an EMBL/GenBank/DDBJ whole genome shotgun (WGS) entry which is preliminary data.</text>
</comment>
<reference evidence="1" key="1">
    <citation type="submission" date="2020-02" db="EMBL/GenBank/DDBJ databases">
        <title>Genome sequencing of the panga catfish, Pangasius djambal.</title>
        <authorList>
            <person name="Wen M."/>
            <person name="Zahm M."/>
            <person name="Roques C."/>
            <person name="Cabau C."/>
            <person name="Klopp C."/>
            <person name="Donnadieu C."/>
            <person name="Jouanno E."/>
            <person name="Avarre J.-C."/>
            <person name="Campet M."/>
            <person name="Ha T."/>
            <person name="Dugue R."/>
            <person name="Lampietro C."/>
            <person name="Louis A."/>
            <person name="Herpin A."/>
            <person name="Echchiki A."/>
            <person name="Berthelot C."/>
            <person name="Parey E."/>
            <person name="Roest-Crollius H."/>
            <person name="Braasch I."/>
            <person name="Postlethwait J.H."/>
            <person name="Bobe J."/>
            <person name="Montfort J."/>
            <person name="Bouchez O."/>
            <person name="Begum T."/>
            <person name="Schartl M."/>
            <person name="Gustiano R."/>
            <person name="Guiguen Y."/>
        </authorList>
    </citation>
    <scope>NUCLEOTIDE SEQUENCE</scope>
    <source>
        <strain evidence="1">Pdj_M5554</strain>
    </source>
</reference>
<sequence>MKTHIVIEGGRNSAEGSSVSIFEVNISDKYCIEHFITVDANSQGNGDKAVLLGPDVEVQDWSCLRLIYQITGAGWLQVLTRSEGESFDHTLWSASSPSESWLITTVDLQNSTEPYKVRDVRRSAGNHLHSGPATVLD</sequence>
<organism evidence="1 2">
    <name type="scientific">Pangasius djambal</name>
    <dbReference type="NCBI Taxonomy" id="1691987"/>
    <lineage>
        <taxon>Eukaryota</taxon>
        <taxon>Metazoa</taxon>
        <taxon>Chordata</taxon>
        <taxon>Craniata</taxon>
        <taxon>Vertebrata</taxon>
        <taxon>Euteleostomi</taxon>
        <taxon>Actinopterygii</taxon>
        <taxon>Neopterygii</taxon>
        <taxon>Teleostei</taxon>
        <taxon>Ostariophysi</taxon>
        <taxon>Siluriformes</taxon>
        <taxon>Pangasiidae</taxon>
        <taxon>Pangasius</taxon>
    </lineage>
</organism>
<evidence type="ECO:0000313" key="1">
    <source>
        <dbReference type="EMBL" id="MCJ8742872.1"/>
    </source>
</evidence>
<accession>A0ACC5Z4U9</accession>
<name>A0ACC5Z4U9_9TELE</name>
<dbReference type="EMBL" id="CM040991">
    <property type="protein sequence ID" value="MCJ8742872.1"/>
    <property type="molecule type" value="Genomic_DNA"/>
</dbReference>
<protein>
    <submittedName>
        <fullName evidence="1">Uncharacterized protein</fullName>
    </submittedName>
</protein>
<keyword evidence="2" id="KW-1185">Reference proteome</keyword>
<proteinExistence type="predicted"/>
<gene>
    <name evidence="1" type="ORF">PDJAM_G00087240</name>
</gene>
<dbReference type="Proteomes" id="UP000830395">
    <property type="component" value="Chromosome 17"/>
</dbReference>
<evidence type="ECO:0000313" key="2">
    <source>
        <dbReference type="Proteomes" id="UP000830395"/>
    </source>
</evidence>